<dbReference type="PANTHER" id="PTHR11559">
    <property type="entry name" value="CARBOXYLESTERASE"/>
    <property type="match status" value="1"/>
</dbReference>
<proteinExistence type="inferred from homology"/>
<evidence type="ECO:0000313" key="6">
    <source>
        <dbReference type="Proteomes" id="UP000786875"/>
    </source>
</evidence>
<dbReference type="PROSITE" id="PS00122">
    <property type="entry name" value="CARBOXYLESTERASE_B_1"/>
    <property type="match status" value="1"/>
</dbReference>
<accession>A0ABS5T624</accession>
<dbReference type="PROSITE" id="PS00941">
    <property type="entry name" value="CARBOXYLESTERASE_B_2"/>
    <property type="match status" value="1"/>
</dbReference>
<keyword evidence="6" id="KW-1185">Reference proteome</keyword>
<dbReference type="Gene3D" id="3.40.50.1820">
    <property type="entry name" value="alpha/beta hydrolase"/>
    <property type="match status" value="1"/>
</dbReference>
<dbReference type="InterPro" id="IPR019826">
    <property type="entry name" value="Carboxylesterase_B_AS"/>
</dbReference>
<dbReference type="InterPro" id="IPR050309">
    <property type="entry name" value="Type-B_Carboxylest/Lipase"/>
</dbReference>
<keyword evidence="3" id="KW-0732">Signal</keyword>
<evidence type="ECO:0000256" key="3">
    <source>
        <dbReference type="RuleBase" id="RU361235"/>
    </source>
</evidence>
<evidence type="ECO:0000256" key="1">
    <source>
        <dbReference type="ARBA" id="ARBA00005964"/>
    </source>
</evidence>
<name>A0ABS5T624_9GAMM</name>
<dbReference type="InterPro" id="IPR029058">
    <property type="entry name" value="AB_hydrolase_fold"/>
</dbReference>
<feature type="signal peptide" evidence="3">
    <location>
        <begin position="1"/>
        <end position="21"/>
    </location>
</feature>
<dbReference type="Pfam" id="PF00135">
    <property type="entry name" value="COesterase"/>
    <property type="match status" value="2"/>
</dbReference>
<dbReference type="EMBL" id="JABBFO010000009">
    <property type="protein sequence ID" value="MBT0727814.1"/>
    <property type="molecule type" value="Genomic_DNA"/>
</dbReference>
<evidence type="ECO:0000256" key="2">
    <source>
        <dbReference type="ARBA" id="ARBA00022801"/>
    </source>
</evidence>
<dbReference type="RefSeq" id="WP_214214631.1">
    <property type="nucleotide sequence ID" value="NZ_JABBFO010000009.1"/>
</dbReference>
<evidence type="ECO:0000259" key="4">
    <source>
        <dbReference type="Pfam" id="PF00135"/>
    </source>
</evidence>
<dbReference type="EC" id="3.1.1.-" evidence="3"/>
<feature type="domain" description="Carboxylesterase type B" evidence="4">
    <location>
        <begin position="28"/>
        <end position="364"/>
    </location>
</feature>
<reference evidence="5 6" key="1">
    <citation type="submission" date="2020-04" db="EMBL/GenBank/DDBJ databases">
        <title>Genome sequencing of Rosenbergiella species.</title>
        <authorList>
            <person name="Alvarez-Perez S."/>
            <person name="Lievens B."/>
        </authorList>
    </citation>
    <scope>NUCLEOTIDE SEQUENCE [LARGE SCALE GENOMIC DNA]</scope>
    <source>
        <strain evidence="5 6">CdVSA20.1</strain>
    </source>
</reference>
<dbReference type="InterPro" id="IPR002018">
    <property type="entry name" value="CarbesteraseB"/>
</dbReference>
<feature type="domain" description="Carboxylesterase type B" evidence="4">
    <location>
        <begin position="394"/>
        <end position="514"/>
    </location>
</feature>
<gene>
    <name evidence="5" type="ORF">HGT73_10605</name>
</gene>
<keyword evidence="2 3" id="KW-0378">Hydrolase</keyword>
<protein>
    <recommendedName>
        <fullName evidence="3">Carboxylic ester hydrolase</fullName>
        <ecNumber evidence="3">3.1.1.-</ecNumber>
    </recommendedName>
</protein>
<evidence type="ECO:0000313" key="5">
    <source>
        <dbReference type="EMBL" id="MBT0727814.1"/>
    </source>
</evidence>
<organism evidence="5 6">
    <name type="scientific">Rosenbergiella australiborealis</name>
    <dbReference type="NCBI Taxonomy" id="1544696"/>
    <lineage>
        <taxon>Bacteria</taxon>
        <taxon>Pseudomonadati</taxon>
        <taxon>Pseudomonadota</taxon>
        <taxon>Gammaproteobacteria</taxon>
        <taxon>Enterobacterales</taxon>
        <taxon>Erwiniaceae</taxon>
        <taxon>Rosenbergiella</taxon>
    </lineage>
</organism>
<dbReference type="Proteomes" id="UP000786875">
    <property type="component" value="Unassembled WGS sequence"/>
</dbReference>
<dbReference type="InterPro" id="IPR019819">
    <property type="entry name" value="Carboxylesterase_B_CS"/>
</dbReference>
<feature type="chain" id="PRO_5044995431" description="Carboxylic ester hydrolase" evidence="3">
    <location>
        <begin position="22"/>
        <end position="530"/>
    </location>
</feature>
<comment type="caution">
    <text evidence="5">The sequence shown here is derived from an EMBL/GenBank/DDBJ whole genome shotgun (WGS) entry which is preliminary data.</text>
</comment>
<comment type="similarity">
    <text evidence="1 3">Belongs to the type-B carboxylesterase/lipase family.</text>
</comment>
<dbReference type="SUPFAM" id="SSF53474">
    <property type="entry name" value="alpha/beta-Hydrolases"/>
    <property type="match status" value="1"/>
</dbReference>
<sequence length="530" mass="56762">MHTYQKVGLCLLLGTSLSSTAWGSGKVDSPVVPISTGDVQGTEQDGVVAFLGIPYAKPPIGSLRWRAPQPLTAWTGVKKVDSFASDCMQKPFEGDAAPMGTQPSEDCLYLNVWKPAAKSDQKRPVMVWIYGGGYVNGGSSTAIYNGESFAKSGVVMVSFNYRVGRFGFFAHPALTAEAGKDEPLGNYGYMDQIAALKWVKENIHQFGGDDNNITVFGESAGGASVLDLMASPAAQGLFNKAIVMSGGGRGSLLPMRDLSSSHNGLASAETVGIDFAKSMGITDTGAQGLEKLRALPASKIVDGLNMGSMAGSNTYVGGPIRDGKIVINPASQRFAEGKQAKIPLIIGATNADLGFPTTKNKDEIFNSFGAEKEKARAIFDPNGHLSGQELAATIARERMMIEPARNIARLVSATNIPVYAYRFSYVAETMRKEWPGAPHASELPYMFKTLPARFGNNVTQSDFATSNALHDYWVDFAKTGHPTASNLAEWPVYSPTSDKLLDFGDHHIQVVQDPIKAQLDLIAETSSVKE</sequence>